<keyword evidence="4" id="KW-0274">FAD</keyword>
<evidence type="ECO:0000256" key="3">
    <source>
        <dbReference type="ARBA" id="ARBA00022630"/>
    </source>
</evidence>
<dbReference type="Gene3D" id="3.30.560.10">
    <property type="entry name" value="Glucose Oxidase, domain 3"/>
    <property type="match status" value="2"/>
</dbReference>
<dbReference type="InterPro" id="IPR002885">
    <property type="entry name" value="PPR_rpt"/>
</dbReference>
<dbReference type="OrthoDB" id="185373at2759"/>
<name>A0A1D2N5C1_ORCCI</name>
<dbReference type="GO" id="GO:0050660">
    <property type="term" value="F:flavin adenine dinucleotide binding"/>
    <property type="evidence" value="ECO:0007669"/>
    <property type="project" value="InterPro"/>
</dbReference>
<dbReference type="InterPro" id="IPR036188">
    <property type="entry name" value="FAD/NAD-bd_sf"/>
</dbReference>
<evidence type="ECO:0000313" key="6">
    <source>
        <dbReference type="EMBL" id="ODN00431.1"/>
    </source>
</evidence>
<dbReference type="InterPro" id="IPR012132">
    <property type="entry name" value="GMC_OxRdtase"/>
</dbReference>
<dbReference type="PANTHER" id="PTHR11552">
    <property type="entry name" value="GLUCOSE-METHANOL-CHOLINE GMC OXIDOREDUCTASE"/>
    <property type="match status" value="1"/>
</dbReference>
<protein>
    <submittedName>
        <fullName evidence="6">Protein PTCD3, mitochondrial</fullName>
    </submittedName>
</protein>
<organism evidence="6 7">
    <name type="scientific">Orchesella cincta</name>
    <name type="common">Springtail</name>
    <name type="synonym">Podura cincta</name>
    <dbReference type="NCBI Taxonomy" id="48709"/>
    <lineage>
        <taxon>Eukaryota</taxon>
        <taxon>Metazoa</taxon>
        <taxon>Ecdysozoa</taxon>
        <taxon>Arthropoda</taxon>
        <taxon>Hexapoda</taxon>
        <taxon>Collembola</taxon>
        <taxon>Entomobryomorpha</taxon>
        <taxon>Entomobryoidea</taxon>
        <taxon>Orchesellidae</taxon>
        <taxon>Orchesellinae</taxon>
        <taxon>Orchesella</taxon>
    </lineage>
</organism>
<accession>A0A1D2N5C1</accession>
<dbReference type="InterPro" id="IPR011990">
    <property type="entry name" value="TPR-like_helical_dom_sf"/>
</dbReference>
<dbReference type="Proteomes" id="UP000094527">
    <property type="component" value="Unassembled WGS sequence"/>
</dbReference>
<dbReference type="PANTHER" id="PTHR11552:SF147">
    <property type="entry name" value="CHOLINE DEHYDROGENASE, MITOCHONDRIAL"/>
    <property type="match status" value="1"/>
</dbReference>
<keyword evidence="7" id="KW-1185">Reference proteome</keyword>
<evidence type="ECO:0000256" key="1">
    <source>
        <dbReference type="ARBA" id="ARBA00001974"/>
    </source>
</evidence>
<feature type="domain" description="Glucose-methanol-choline oxidoreductase N-terminal" evidence="5">
    <location>
        <begin position="877"/>
        <end position="891"/>
    </location>
</feature>
<sequence>MKMGAGSAGSVIANRLSKNNKVLLLEAGGEPLYFNSIPGFAPYMLNRPETDWMIQTVPQEFSQKAMYDRKSRWPRGKLLGKSILTLFQTTNFLYKKFKLMVLQQVDFNLNYMFYVRGHPLDYDNWANLTGDPQWKYENVLPYFKKSITYNGKHKQNELTTQTCNDELMICENVFILIECTFIQIEKHYGYNPYGYLNVESRSFNLLHSYFVDAGKELGIKEIDLNGPQSEVKIGTSDQHFNVIGFAEIEATQRNGERCGTYTAFIRDFVGRSNLRIVKYAHVTKIKLDKNNRAVGVWLHNFGKLRFAKASKEVIICGGAIGSPQLLMLSGIGPKDHLKDVNIKPRIDLPVGKNLKDHFAILLSPFFVNDSVTLMPDRDLGFGTLIDYHVNCCMFSYVIRAIKLFGLKNAFLVPKTGPLTVPTGAHSQGFITTSLAKKVGESNWPDVQLYLSAAGLYNGAPDDFSALSNIKTEIFQKYYENQFTENSFLGVINLARVKSVGTLKLADKNPLSTPVIDPRYLESPHDMKVVIEGFKFFIKMVEETKSFQRINASFTSRPFPGCENYKLKTDEYYECYARHVGMTLYHHCGTCKMGKGDSDPTAVVDSNLRVLKTRGLRVADASIMPEIPNGNLNAPTIMIGEKAADLIREYWSNQYLVCHSLEYLLRQVHLFQDGLESEVDWMYSTEVQKDSQWAMENQRSAWPRGGSSNLNYMLYVRAHPLDYDYWANLTGDPEWKYDNVLRYFKKSLDYHGAFSKNEKHYGQTPYGYLNVEKRDYKPLYNYFMNGGKELGYDEIDLNGPQKSGFGPLEVTQKKGKRYGTFAAFLKNFMGRENLRVAKFAQAVKIKLDKNQRAVGVWYMQHGKKLFAKVSKEIIVSSGSVGSPQLLMLSGIGPKENLKSVGIKPRVDLPVGKNMKDHLATVIFPFLINATESMIPERDYGLKTLTDYFFNGYGPLTLPTGTCAHAFFSSSYVKKTGVDWPDLQLYLMSVGMYESFTEDISSLTKVRKDLLDKYLASALGKDAFLLLINLARVKSFGELKLASKNPFQQPLIDPRYLSDPHDLKVIMEGFKFAMKLAEETKSFQSINAHLADVPFPGCEKHKLRTEAYYECYIRSLGMTLYHPVGTCTMGKGPNDPKAVLDSKLRVINTIGLRVADASIMPEIVNGNTNAPTIMIGEKAADMIREYWSQQFAVCDRWQSICKKLQQKCFYSKLVKDSWKVEVTYLKIKQLTMSAKGLFRDWYKHRRSLNIRGFAMSVEYKPKLKPRAVIVREREEAEEELRRRKNTPLPKLESIKIPQRIERGPTDILKALASTVGRDYTAPHYRFHDDPYLIPSSNAAKRNYALSKESGKKAAKWIRQQHADLFQHREADPPIEAFLPTPTFTEESDVNESTLTGLVMQGHLSDAVTVYNILKNKNIEISQDGQQAFLELLCYCNEVELLDEDLVEERWYKSGMISRERLKNSWKDRGLAETVFQEMKEPDVKAYCALIRGRAKFYQVEKAWQLYQEVLGKSLTVDVETYNSLLKIVNFLREATDLRWQMVVELLTDMKANNVQPNLGTLNAVLETLCTIGNVKEARNMCLQILSEFKKAGVEPSLASYYFLLTTFCKDRGPISTILADILKELRGKELTVQDPKDTFFFVTAMDVARNHLQNLELADGIHELLLTGDNYDLIGDSFKESIYYRHYVALKCNLEPFDVFMQYYDKIVPNIYTPEPGIMEEILRCMELSSATEYLPKLWSDMVIFDHTLRESLLALVLNITATYFPEVEDGIVSDSSKLAEEFSVIAWKIWGIIEKQDRERSRVINWTGKMLGDLMTVQLKSGSFKNACEIIKKLLQPSQDIIGIPGLDSLRLFLDSAIEADNGTMCLACLQYINDSGFPEVVELAEEVHEKVKLDSIQVAKLSNIVGFDMASKSRLSVD</sequence>
<gene>
    <name evidence="6" type="ORF">Ocin01_06266</name>
</gene>
<dbReference type="Pfam" id="PF05199">
    <property type="entry name" value="GMC_oxred_C"/>
    <property type="match status" value="2"/>
</dbReference>
<dbReference type="Gene3D" id="1.25.40.10">
    <property type="entry name" value="Tetratricopeptide repeat domain"/>
    <property type="match status" value="2"/>
</dbReference>
<dbReference type="InterPro" id="IPR055063">
    <property type="entry name" value="Rib_mS39_PPR"/>
</dbReference>
<dbReference type="SUPFAM" id="SSF54373">
    <property type="entry name" value="FAD-linked reductases, C-terminal domain"/>
    <property type="match status" value="2"/>
</dbReference>
<feature type="domain" description="Glucose-methanol-choline oxidoreductase N-terminal" evidence="5">
    <location>
        <begin position="318"/>
        <end position="332"/>
    </location>
</feature>
<comment type="cofactor">
    <cofactor evidence="1">
        <name>FAD</name>
        <dbReference type="ChEBI" id="CHEBI:57692"/>
    </cofactor>
</comment>
<dbReference type="InterPro" id="IPR000172">
    <property type="entry name" value="GMC_OxRdtase_N"/>
</dbReference>
<dbReference type="Pfam" id="PF13812">
    <property type="entry name" value="PPR_3"/>
    <property type="match status" value="1"/>
</dbReference>
<comment type="similarity">
    <text evidence="2">Belongs to the GMC oxidoreductase family.</text>
</comment>
<dbReference type="Pfam" id="PF22330">
    <property type="entry name" value="Rib_mS39_PPR"/>
    <property type="match status" value="1"/>
</dbReference>
<dbReference type="InterPro" id="IPR007867">
    <property type="entry name" value="GMC_OxRtase_C"/>
</dbReference>
<evidence type="ECO:0000256" key="2">
    <source>
        <dbReference type="ARBA" id="ARBA00010790"/>
    </source>
</evidence>
<evidence type="ECO:0000259" key="5">
    <source>
        <dbReference type="PROSITE" id="PS00624"/>
    </source>
</evidence>
<dbReference type="STRING" id="48709.A0A1D2N5C1"/>
<dbReference type="PROSITE" id="PS00624">
    <property type="entry name" value="GMC_OXRED_2"/>
    <property type="match status" value="2"/>
</dbReference>
<evidence type="ECO:0000256" key="4">
    <source>
        <dbReference type="ARBA" id="ARBA00022827"/>
    </source>
</evidence>
<reference evidence="6 7" key="1">
    <citation type="journal article" date="2016" name="Genome Biol. Evol.">
        <title>Gene Family Evolution Reflects Adaptation to Soil Environmental Stressors in the Genome of the Collembolan Orchesella cincta.</title>
        <authorList>
            <person name="Faddeeva-Vakhrusheva A."/>
            <person name="Derks M.F."/>
            <person name="Anvar S.Y."/>
            <person name="Agamennone V."/>
            <person name="Suring W."/>
            <person name="Smit S."/>
            <person name="van Straalen N.M."/>
            <person name="Roelofs D."/>
        </authorList>
    </citation>
    <scope>NUCLEOTIDE SEQUENCE [LARGE SCALE GENOMIC DNA]</scope>
    <source>
        <tissue evidence="6">Mixed pool</tissue>
    </source>
</reference>
<dbReference type="EMBL" id="LJIJ01000207">
    <property type="protein sequence ID" value="ODN00431.1"/>
    <property type="molecule type" value="Genomic_DNA"/>
</dbReference>
<dbReference type="Gene3D" id="3.50.50.60">
    <property type="entry name" value="FAD/NAD(P)-binding domain"/>
    <property type="match status" value="2"/>
</dbReference>
<dbReference type="Pfam" id="PF00732">
    <property type="entry name" value="GMC_oxred_N"/>
    <property type="match status" value="2"/>
</dbReference>
<comment type="caution">
    <text evidence="6">The sequence shown here is derived from an EMBL/GenBank/DDBJ whole genome shotgun (WGS) entry which is preliminary data.</text>
</comment>
<dbReference type="GO" id="GO:0016614">
    <property type="term" value="F:oxidoreductase activity, acting on CH-OH group of donors"/>
    <property type="evidence" value="ECO:0007669"/>
    <property type="project" value="InterPro"/>
</dbReference>
<proteinExistence type="inferred from homology"/>
<keyword evidence="3" id="KW-0285">Flavoprotein</keyword>
<evidence type="ECO:0000313" key="7">
    <source>
        <dbReference type="Proteomes" id="UP000094527"/>
    </source>
</evidence>
<dbReference type="SUPFAM" id="SSF51905">
    <property type="entry name" value="FAD/NAD(P)-binding domain"/>
    <property type="match status" value="2"/>
</dbReference>